<comment type="caution">
    <text evidence="4">The sequence shown here is derived from an EMBL/GenBank/DDBJ whole genome shotgun (WGS) entry which is preliminary data.</text>
</comment>
<dbReference type="PROSITE" id="PS50041">
    <property type="entry name" value="C_TYPE_LECTIN_2"/>
    <property type="match status" value="1"/>
</dbReference>
<sequence>MRSLLKKPEAALLERWIGGIWDWQQHCWMWGETGTPLKYQGFPRKGRRSGDNTWHCIAMDPTIAYRWKSASCLERKHYVCETPLKNTGAKSALYPRKNPKRRRKGKGRKGQKKEQNEINNETIETT</sequence>
<dbReference type="AlphaFoldDB" id="A0A482XMG8"/>
<accession>A0A482XMG8</accession>
<evidence type="ECO:0000313" key="5">
    <source>
        <dbReference type="Proteomes" id="UP000291343"/>
    </source>
</evidence>
<keyword evidence="5" id="KW-1185">Reference proteome</keyword>
<evidence type="ECO:0000256" key="1">
    <source>
        <dbReference type="ARBA" id="ARBA00023157"/>
    </source>
</evidence>
<evidence type="ECO:0000259" key="3">
    <source>
        <dbReference type="PROSITE" id="PS50041"/>
    </source>
</evidence>
<dbReference type="InterPro" id="IPR016187">
    <property type="entry name" value="CTDL_fold"/>
</dbReference>
<dbReference type="Proteomes" id="UP000291343">
    <property type="component" value="Unassembled WGS sequence"/>
</dbReference>
<organism evidence="4 5">
    <name type="scientific">Laodelphax striatellus</name>
    <name type="common">Small brown planthopper</name>
    <name type="synonym">Delphax striatella</name>
    <dbReference type="NCBI Taxonomy" id="195883"/>
    <lineage>
        <taxon>Eukaryota</taxon>
        <taxon>Metazoa</taxon>
        <taxon>Ecdysozoa</taxon>
        <taxon>Arthropoda</taxon>
        <taxon>Hexapoda</taxon>
        <taxon>Insecta</taxon>
        <taxon>Pterygota</taxon>
        <taxon>Neoptera</taxon>
        <taxon>Paraneoptera</taxon>
        <taxon>Hemiptera</taxon>
        <taxon>Auchenorrhyncha</taxon>
        <taxon>Fulgoroidea</taxon>
        <taxon>Delphacidae</taxon>
        <taxon>Criomorphinae</taxon>
        <taxon>Laodelphax</taxon>
    </lineage>
</organism>
<dbReference type="InterPro" id="IPR018378">
    <property type="entry name" value="C-type_lectin_CS"/>
</dbReference>
<dbReference type="InterPro" id="IPR001304">
    <property type="entry name" value="C-type_lectin-like"/>
</dbReference>
<feature type="region of interest" description="Disordered" evidence="2">
    <location>
        <begin position="89"/>
        <end position="126"/>
    </location>
</feature>
<dbReference type="CDD" id="cd00037">
    <property type="entry name" value="CLECT"/>
    <property type="match status" value="1"/>
</dbReference>
<feature type="compositionally biased region" description="Low complexity" evidence="2">
    <location>
        <begin position="117"/>
        <end position="126"/>
    </location>
</feature>
<evidence type="ECO:0000313" key="4">
    <source>
        <dbReference type="EMBL" id="RZF46518.1"/>
    </source>
</evidence>
<evidence type="ECO:0000256" key="2">
    <source>
        <dbReference type="SAM" id="MobiDB-lite"/>
    </source>
</evidence>
<dbReference type="STRING" id="195883.A0A482XMG8"/>
<keyword evidence="1" id="KW-1015">Disulfide bond</keyword>
<proteinExistence type="predicted"/>
<name>A0A482XMG8_LAOST</name>
<feature type="compositionally biased region" description="Basic residues" evidence="2">
    <location>
        <begin position="97"/>
        <end position="111"/>
    </location>
</feature>
<dbReference type="InParanoid" id="A0A482XMG8"/>
<gene>
    <name evidence="4" type="ORF">LSTR_LSTR009300</name>
</gene>
<dbReference type="Gene3D" id="3.10.100.10">
    <property type="entry name" value="Mannose-Binding Protein A, subunit A"/>
    <property type="match status" value="1"/>
</dbReference>
<dbReference type="InterPro" id="IPR016186">
    <property type="entry name" value="C-type_lectin-like/link_sf"/>
</dbReference>
<dbReference type="SUPFAM" id="SSF56436">
    <property type="entry name" value="C-type lectin-like"/>
    <property type="match status" value="1"/>
</dbReference>
<dbReference type="EMBL" id="QKKF02006119">
    <property type="protein sequence ID" value="RZF46518.1"/>
    <property type="molecule type" value="Genomic_DNA"/>
</dbReference>
<protein>
    <recommendedName>
        <fullName evidence="3">C-type lectin domain-containing protein</fullName>
    </recommendedName>
</protein>
<reference evidence="4 5" key="1">
    <citation type="journal article" date="2017" name="Gigascience">
        <title>Genome sequence of the small brown planthopper, Laodelphax striatellus.</title>
        <authorList>
            <person name="Zhu J."/>
            <person name="Jiang F."/>
            <person name="Wang X."/>
            <person name="Yang P."/>
            <person name="Bao Y."/>
            <person name="Zhao W."/>
            <person name="Wang W."/>
            <person name="Lu H."/>
            <person name="Wang Q."/>
            <person name="Cui N."/>
            <person name="Li J."/>
            <person name="Chen X."/>
            <person name="Luo L."/>
            <person name="Yu J."/>
            <person name="Kang L."/>
            <person name="Cui F."/>
        </authorList>
    </citation>
    <scope>NUCLEOTIDE SEQUENCE [LARGE SCALE GENOMIC DNA]</scope>
    <source>
        <strain evidence="4">Lst14</strain>
    </source>
</reference>
<dbReference type="PROSITE" id="PS00615">
    <property type="entry name" value="C_TYPE_LECTIN_1"/>
    <property type="match status" value="1"/>
</dbReference>
<feature type="domain" description="C-type lectin" evidence="3">
    <location>
        <begin position="1"/>
        <end position="81"/>
    </location>
</feature>
<dbReference type="OrthoDB" id="6133475at2759"/>